<accession>A0A7C5U7N6</accession>
<dbReference type="GO" id="GO:0006694">
    <property type="term" value="P:steroid biosynthetic process"/>
    <property type="evidence" value="ECO:0007669"/>
    <property type="project" value="InterPro"/>
</dbReference>
<evidence type="ECO:0000256" key="1">
    <source>
        <dbReference type="ARBA" id="ARBA00023002"/>
    </source>
</evidence>
<dbReference type="InterPro" id="IPR002225">
    <property type="entry name" value="3Beta_OHSteriod_DH/Estase"/>
</dbReference>
<dbReference type="PANTHER" id="PTHR10366">
    <property type="entry name" value="NAD DEPENDENT EPIMERASE/DEHYDRATASE"/>
    <property type="match status" value="1"/>
</dbReference>
<dbReference type="InterPro" id="IPR050425">
    <property type="entry name" value="NAD(P)_dehydrat-like"/>
</dbReference>
<sequence>MVLITGATGHLGNVLVRELNRKGEQVRVLVHPKDNLISLQMLPLEIAYSDINDDFSTALKGVECVFHLASLISITPGKKRLVYKTNVGGTLNVIRLCKKFKIPLVYVSSVHALAEVAKGSVITENIPVDENQVKGDYAKSKAIATKEVMKAFKEGLEGYIIFPTGICGPFDYKLSHFSRVLLKYKEKKLKIAVEGKFDFVDVRDVVKALVSLYEILKAKHYPVNHQSYIVSGNDIHFELLPIICGLEDYKVLRKFSSNLISYLSLVASSVLGIRTEFLPYALHIIRLDYKYCCNKLRETIEYHPKKFEKSVHDFFDWFYNNSIDNNKSTTYQKFEE</sequence>
<evidence type="ECO:0000259" key="2">
    <source>
        <dbReference type="Pfam" id="PF01073"/>
    </source>
</evidence>
<reference evidence="3" key="1">
    <citation type="journal article" date="2020" name="mSystems">
        <title>Genome- and Community-Level Interaction Insights into Carbon Utilization and Element Cycling Functions of Hydrothermarchaeota in Hydrothermal Sediment.</title>
        <authorList>
            <person name="Zhou Z."/>
            <person name="Liu Y."/>
            <person name="Xu W."/>
            <person name="Pan J."/>
            <person name="Luo Z.H."/>
            <person name="Li M."/>
        </authorList>
    </citation>
    <scope>NUCLEOTIDE SEQUENCE [LARGE SCALE GENOMIC DNA]</scope>
    <source>
        <strain evidence="3">SpSt-1088</strain>
    </source>
</reference>
<feature type="domain" description="3-beta hydroxysteroid dehydrogenase/isomerase" evidence="2">
    <location>
        <begin position="3"/>
        <end position="231"/>
    </location>
</feature>
<name>A0A7C5U7N6_9BACT</name>
<gene>
    <name evidence="3" type="ORF">ENM46_00325</name>
</gene>
<proteinExistence type="predicted"/>
<dbReference type="PANTHER" id="PTHR10366:SF564">
    <property type="entry name" value="STEROL-4-ALPHA-CARBOXYLATE 3-DEHYDROGENASE, DECARBOXYLATING"/>
    <property type="match status" value="1"/>
</dbReference>
<protein>
    <submittedName>
        <fullName evidence="3">NAD-dependent epimerase/dehydratase family protein</fullName>
    </submittedName>
</protein>
<dbReference type="SUPFAM" id="SSF51735">
    <property type="entry name" value="NAD(P)-binding Rossmann-fold domains"/>
    <property type="match status" value="1"/>
</dbReference>
<keyword evidence="1" id="KW-0560">Oxidoreductase</keyword>
<dbReference type="AlphaFoldDB" id="A0A7C5U7N6"/>
<dbReference type="InterPro" id="IPR036291">
    <property type="entry name" value="NAD(P)-bd_dom_sf"/>
</dbReference>
<comment type="caution">
    <text evidence="3">The sequence shown here is derived from an EMBL/GenBank/DDBJ whole genome shotgun (WGS) entry which is preliminary data.</text>
</comment>
<dbReference type="Gene3D" id="3.40.50.720">
    <property type="entry name" value="NAD(P)-binding Rossmann-like Domain"/>
    <property type="match status" value="1"/>
</dbReference>
<evidence type="ECO:0000313" key="3">
    <source>
        <dbReference type="EMBL" id="HHR33375.1"/>
    </source>
</evidence>
<dbReference type="EMBL" id="DRXW01000023">
    <property type="protein sequence ID" value="HHR33375.1"/>
    <property type="molecule type" value="Genomic_DNA"/>
</dbReference>
<dbReference type="GO" id="GO:0016616">
    <property type="term" value="F:oxidoreductase activity, acting on the CH-OH group of donors, NAD or NADP as acceptor"/>
    <property type="evidence" value="ECO:0007669"/>
    <property type="project" value="InterPro"/>
</dbReference>
<organism evidence="3">
    <name type="scientific">Fervidobacterium nodosum</name>
    <dbReference type="NCBI Taxonomy" id="2424"/>
    <lineage>
        <taxon>Bacteria</taxon>
        <taxon>Thermotogati</taxon>
        <taxon>Thermotogota</taxon>
        <taxon>Thermotogae</taxon>
        <taxon>Thermotogales</taxon>
        <taxon>Fervidobacteriaceae</taxon>
        <taxon>Fervidobacterium</taxon>
    </lineage>
</organism>
<dbReference type="Pfam" id="PF01073">
    <property type="entry name" value="3Beta_HSD"/>
    <property type="match status" value="1"/>
</dbReference>